<sequence length="520" mass="59515">MHKADQIVEQIEASIPEQYQPTDPDGIRQLEKDIRQQVLSQHLAVQLSHYADQPSDGKKHLGRVVISGGTSLLFRVPGCRISRDLDIITSLKQHEMKHLLEETLSQDKDDPFTYKILKARKTKSRNGDTYVVQVLDGDKEYTRIKMDAIRGVPEEYDDTEALAVQDPLISSRASTTIKLIDPGKYIAGKIAALFPLDYEGQRKETSRWKDLGDLMIMASHVPISPDTIQRGLKYIENLHNSLNKLFGHRPNSDRPYTKSFRIPAELNTIRNDAQRNEDIVADRVQPPQGEKPEDTRKRKGFEQRQLIQHCSVVHSLKKVFERLSRLLDPCFHHMEPHRRVNKYRQELRTFARTPQMWVPGEEEAGLGVWEKKSKVGDLPEKLQEMRGDYMLGKGFENNVTISKRSEHGIIINNVLPKGYGTSQKQKNDSKDIKIDNKKHQENDKKQNNAQSLLNNYNKYKGVDMSSLENKVDDQAVGDSTGNQELNTDDQKEKGEVCEGEDDSPENRDDNDDDNNQGMQL</sequence>
<feature type="region of interest" description="Disordered" evidence="1">
    <location>
        <begin position="463"/>
        <end position="520"/>
    </location>
</feature>
<evidence type="ECO:0000313" key="3">
    <source>
        <dbReference type="Proteomes" id="UP000249886"/>
    </source>
</evidence>
<protein>
    <submittedName>
        <fullName evidence="2">Uncharacterized protein</fullName>
    </submittedName>
</protein>
<dbReference type="EMBL" id="UARK01000001">
    <property type="protein sequence ID" value="SPW23710.1"/>
    <property type="molecule type" value="Genomic_DNA"/>
</dbReference>
<dbReference type="AlphaFoldDB" id="A0A6H9XGG3"/>
<name>A0A6H9XGG3_9CORY</name>
<feature type="region of interest" description="Disordered" evidence="1">
    <location>
        <begin position="281"/>
        <end position="300"/>
    </location>
</feature>
<reference evidence="2 3" key="1">
    <citation type="submission" date="2018-06" db="EMBL/GenBank/DDBJ databases">
        <authorList>
            <consortium name="Pathogen Informatics"/>
            <person name="Doyle S."/>
        </authorList>
    </citation>
    <scope>NUCLEOTIDE SEQUENCE [LARGE SCALE GENOMIC DNA]</scope>
    <source>
        <strain evidence="2 3">NCTC10254</strain>
    </source>
</reference>
<evidence type="ECO:0000313" key="2">
    <source>
        <dbReference type="EMBL" id="SPW23710.1"/>
    </source>
</evidence>
<comment type="caution">
    <text evidence="2">The sequence shown here is derived from an EMBL/GenBank/DDBJ whole genome shotgun (WGS) entry which is preliminary data.</text>
</comment>
<proteinExistence type="predicted"/>
<accession>A0A6H9XGG3</accession>
<organism evidence="2 3">
    <name type="scientific">Corynebacterium matruchotii</name>
    <dbReference type="NCBI Taxonomy" id="43768"/>
    <lineage>
        <taxon>Bacteria</taxon>
        <taxon>Bacillati</taxon>
        <taxon>Actinomycetota</taxon>
        <taxon>Actinomycetes</taxon>
        <taxon>Mycobacteriales</taxon>
        <taxon>Corynebacteriaceae</taxon>
        <taxon>Corynebacterium</taxon>
    </lineage>
</organism>
<dbReference type="Pfam" id="PF08843">
    <property type="entry name" value="AbiEii"/>
    <property type="match status" value="1"/>
</dbReference>
<dbReference type="Proteomes" id="UP000249886">
    <property type="component" value="Unassembled WGS sequence"/>
</dbReference>
<feature type="region of interest" description="Disordered" evidence="1">
    <location>
        <begin position="416"/>
        <end position="450"/>
    </location>
</feature>
<evidence type="ECO:0000256" key="1">
    <source>
        <dbReference type="SAM" id="MobiDB-lite"/>
    </source>
</evidence>
<dbReference type="InterPro" id="IPR014942">
    <property type="entry name" value="AbiEii"/>
</dbReference>
<feature type="compositionally biased region" description="Acidic residues" evidence="1">
    <location>
        <begin position="497"/>
        <end position="514"/>
    </location>
</feature>
<feature type="compositionally biased region" description="Basic and acidic residues" evidence="1">
    <location>
        <begin position="425"/>
        <end position="446"/>
    </location>
</feature>
<gene>
    <name evidence="2" type="ORF">NCTC10254_00067</name>
</gene>
<feature type="compositionally biased region" description="Basic and acidic residues" evidence="1">
    <location>
        <begin position="290"/>
        <end position="300"/>
    </location>
</feature>
<dbReference type="RefSeq" id="WP_112767125.1">
    <property type="nucleotide sequence ID" value="NZ_CP050134.2"/>
</dbReference>